<evidence type="ECO:0000256" key="5">
    <source>
        <dbReference type="ARBA" id="ARBA00022833"/>
    </source>
</evidence>
<comment type="caution">
    <text evidence="9">The sequence shown here is derived from an EMBL/GenBank/DDBJ whole genome shotgun (WGS) entry which is preliminary data.</text>
</comment>
<keyword evidence="6" id="KW-0539">Nucleus</keyword>
<name>A0A7K5G1G4_PROAR</name>
<keyword evidence="3" id="KW-0677">Repeat</keyword>
<feature type="non-terminal residue" evidence="9">
    <location>
        <position position="67"/>
    </location>
</feature>
<feature type="non-terminal residue" evidence="9">
    <location>
        <position position="1"/>
    </location>
</feature>
<accession>A0A7K5G1G4</accession>
<keyword evidence="5" id="KW-0862">Zinc</keyword>
<evidence type="ECO:0000256" key="6">
    <source>
        <dbReference type="ARBA" id="ARBA00023242"/>
    </source>
</evidence>
<dbReference type="PROSITE" id="PS00028">
    <property type="entry name" value="ZINC_FINGER_C2H2_1"/>
    <property type="match status" value="2"/>
</dbReference>
<dbReference type="GO" id="GO:0005634">
    <property type="term" value="C:nucleus"/>
    <property type="evidence" value="ECO:0007669"/>
    <property type="project" value="UniProtKB-SubCell"/>
</dbReference>
<evidence type="ECO:0000256" key="2">
    <source>
        <dbReference type="ARBA" id="ARBA00022723"/>
    </source>
</evidence>
<dbReference type="InterPro" id="IPR013087">
    <property type="entry name" value="Znf_C2H2_type"/>
</dbReference>
<dbReference type="GO" id="GO:0008270">
    <property type="term" value="F:zinc ion binding"/>
    <property type="evidence" value="ECO:0007669"/>
    <property type="project" value="UniProtKB-KW"/>
</dbReference>
<comment type="subcellular location">
    <subcellularLocation>
        <location evidence="1">Nucleus</location>
    </subcellularLocation>
</comment>
<dbReference type="PANTHER" id="PTHR23226:SF416">
    <property type="entry name" value="FI01424P"/>
    <property type="match status" value="1"/>
</dbReference>
<dbReference type="AlphaFoldDB" id="A0A7K5G1G4"/>
<dbReference type="GO" id="GO:0000978">
    <property type="term" value="F:RNA polymerase II cis-regulatory region sequence-specific DNA binding"/>
    <property type="evidence" value="ECO:0007669"/>
    <property type="project" value="TreeGrafter"/>
</dbReference>
<evidence type="ECO:0000256" key="3">
    <source>
        <dbReference type="ARBA" id="ARBA00022737"/>
    </source>
</evidence>
<evidence type="ECO:0000313" key="9">
    <source>
        <dbReference type="EMBL" id="NWS50729.1"/>
    </source>
</evidence>
<dbReference type="Proteomes" id="UP000562415">
    <property type="component" value="Unassembled WGS sequence"/>
</dbReference>
<dbReference type="SUPFAM" id="SSF57667">
    <property type="entry name" value="beta-beta-alpha zinc fingers"/>
    <property type="match status" value="1"/>
</dbReference>
<dbReference type="Gene3D" id="3.30.160.60">
    <property type="entry name" value="Classic Zinc Finger"/>
    <property type="match status" value="2"/>
</dbReference>
<keyword evidence="10" id="KW-1185">Reference proteome</keyword>
<feature type="domain" description="C2H2-type" evidence="8">
    <location>
        <begin position="7"/>
        <end position="34"/>
    </location>
</feature>
<keyword evidence="2" id="KW-0479">Metal-binding</keyword>
<evidence type="ECO:0000313" key="10">
    <source>
        <dbReference type="Proteomes" id="UP000562415"/>
    </source>
</evidence>
<gene>
    <name evidence="9" type="primary">Gzf1_1</name>
    <name evidence="9" type="ORF">PROATE_R15763</name>
</gene>
<evidence type="ECO:0000256" key="7">
    <source>
        <dbReference type="PROSITE-ProRule" id="PRU00042"/>
    </source>
</evidence>
<feature type="domain" description="C2H2-type" evidence="8">
    <location>
        <begin position="35"/>
        <end position="62"/>
    </location>
</feature>
<dbReference type="FunFam" id="3.30.160.60:FF:002711">
    <property type="entry name" value="Zinc finger protein 16"/>
    <property type="match status" value="1"/>
</dbReference>
<protein>
    <submittedName>
        <fullName evidence="9">GZF1 protein</fullName>
    </submittedName>
</protein>
<reference evidence="9 10" key="1">
    <citation type="submission" date="2019-09" db="EMBL/GenBank/DDBJ databases">
        <title>Bird 10,000 Genomes (B10K) Project - Family phase.</title>
        <authorList>
            <person name="Zhang G."/>
        </authorList>
    </citation>
    <scope>NUCLEOTIDE SEQUENCE [LARGE SCALE GENOMIC DNA]</scope>
    <source>
        <strain evidence="9">B10K-DU-017-47</strain>
    </source>
</reference>
<dbReference type="GO" id="GO:0000981">
    <property type="term" value="F:DNA-binding transcription factor activity, RNA polymerase II-specific"/>
    <property type="evidence" value="ECO:0007669"/>
    <property type="project" value="TreeGrafter"/>
</dbReference>
<dbReference type="FunFam" id="3.30.160.60:FF:000690">
    <property type="entry name" value="Zinc finger protein 354C"/>
    <property type="match status" value="1"/>
</dbReference>
<evidence type="ECO:0000259" key="8">
    <source>
        <dbReference type="PROSITE" id="PS50157"/>
    </source>
</evidence>
<dbReference type="EMBL" id="VYZH01010405">
    <property type="protein sequence ID" value="NWS50729.1"/>
    <property type="molecule type" value="Genomic_DNA"/>
</dbReference>
<dbReference type="InterPro" id="IPR036236">
    <property type="entry name" value="Znf_C2H2_sf"/>
</dbReference>
<dbReference type="Pfam" id="PF00096">
    <property type="entry name" value="zf-C2H2"/>
    <property type="match status" value="1"/>
</dbReference>
<keyword evidence="4 7" id="KW-0863">Zinc-finger</keyword>
<sequence length="67" mass="7254">SSGERLFKCDVCGKHFATNEYLKCHKRCHLGAKPYKCGVCGKTFGLRASLAQHSNVHAGNEANVSGM</sequence>
<dbReference type="PROSITE" id="PS50157">
    <property type="entry name" value="ZINC_FINGER_C2H2_2"/>
    <property type="match status" value="2"/>
</dbReference>
<dbReference type="OrthoDB" id="1095242at2759"/>
<dbReference type="PANTHER" id="PTHR23226">
    <property type="entry name" value="ZINC FINGER AND SCAN DOMAIN-CONTAINING"/>
    <property type="match status" value="1"/>
</dbReference>
<dbReference type="SMART" id="SM00355">
    <property type="entry name" value="ZnF_C2H2"/>
    <property type="match status" value="2"/>
</dbReference>
<evidence type="ECO:0000256" key="4">
    <source>
        <dbReference type="ARBA" id="ARBA00022771"/>
    </source>
</evidence>
<organism evidence="9 10">
    <name type="scientific">Probosciger aterrimus</name>
    <name type="common">Palm cockatoo</name>
    <dbReference type="NCBI Taxonomy" id="141839"/>
    <lineage>
        <taxon>Eukaryota</taxon>
        <taxon>Metazoa</taxon>
        <taxon>Chordata</taxon>
        <taxon>Craniata</taxon>
        <taxon>Vertebrata</taxon>
        <taxon>Euteleostomi</taxon>
        <taxon>Archelosauria</taxon>
        <taxon>Archosauria</taxon>
        <taxon>Dinosauria</taxon>
        <taxon>Saurischia</taxon>
        <taxon>Theropoda</taxon>
        <taxon>Coelurosauria</taxon>
        <taxon>Aves</taxon>
        <taxon>Neognathae</taxon>
        <taxon>Neoaves</taxon>
        <taxon>Telluraves</taxon>
        <taxon>Australaves</taxon>
        <taxon>Psittaciformes</taxon>
        <taxon>Cacatuidae</taxon>
        <taxon>Probosciger</taxon>
    </lineage>
</organism>
<proteinExistence type="predicted"/>
<dbReference type="Pfam" id="PF13912">
    <property type="entry name" value="zf-C2H2_6"/>
    <property type="match status" value="1"/>
</dbReference>
<evidence type="ECO:0000256" key="1">
    <source>
        <dbReference type="ARBA" id="ARBA00004123"/>
    </source>
</evidence>